<keyword evidence="11" id="KW-1185">Reference proteome</keyword>
<dbReference type="Pfam" id="PF02836">
    <property type="entry name" value="Glyco_hydro_2_C"/>
    <property type="match status" value="1"/>
</dbReference>
<dbReference type="OMA" id="FPKDRYW"/>
<dbReference type="InterPro" id="IPR048229">
    <property type="entry name" value="GalB-like"/>
</dbReference>
<dbReference type="EMBL" id="KI912111">
    <property type="protein sequence ID" value="ETS83065.1"/>
    <property type="molecule type" value="Genomic_DNA"/>
</dbReference>
<dbReference type="InterPro" id="IPR013783">
    <property type="entry name" value="Ig-like_fold"/>
</dbReference>
<feature type="domain" description="Glycoside hydrolase family 2" evidence="9">
    <location>
        <begin position="795"/>
        <end position="898"/>
    </location>
</feature>
<evidence type="ECO:0000313" key="11">
    <source>
        <dbReference type="Proteomes" id="UP000030651"/>
    </source>
</evidence>
<organism evidence="10 11">
    <name type="scientific">Pestalotiopsis fici (strain W106-1 / CGMCC3.15140)</name>
    <dbReference type="NCBI Taxonomy" id="1229662"/>
    <lineage>
        <taxon>Eukaryota</taxon>
        <taxon>Fungi</taxon>
        <taxon>Dikarya</taxon>
        <taxon>Ascomycota</taxon>
        <taxon>Pezizomycotina</taxon>
        <taxon>Sordariomycetes</taxon>
        <taxon>Xylariomycetidae</taxon>
        <taxon>Amphisphaeriales</taxon>
        <taxon>Sporocadaceae</taxon>
        <taxon>Pestalotiopsis</taxon>
    </lineage>
</organism>
<evidence type="ECO:0000256" key="1">
    <source>
        <dbReference type="ARBA" id="ARBA00007401"/>
    </source>
</evidence>
<evidence type="ECO:0000256" key="2">
    <source>
        <dbReference type="ARBA" id="ARBA00022801"/>
    </source>
</evidence>
<dbReference type="InParanoid" id="W3XAI5"/>
<dbReference type="AlphaFoldDB" id="W3XAI5"/>
<feature type="domain" description="Glycosyl hydrolases family 2 sugar binding" evidence="7">
    <location>
        <begin position="134"/>
        <end position="244"/>
    </location>
</feature>
<dbReference type="Gene3D" id="2.60.40.10">
    <property type="entry name" value="Immunoglobulins"/>
    <property type="match status" value="3"/>
</dbReference>
<feature type="domain" description="Glycoside hydrolase family 2 catalytic" evidence="6">
    <location>
        <begin position="381"/>
        <end position="529"/>
    </location>
</feature>
<keyword evidence="2" id="KW-0378">Hydrolase</keyword>
<dbReference type="Pfam" id="PF16355">
    <property type="entry name" value="DUF4982"/>
    <property type="match status" value="1"/>
</dbReference>
<dbReference type="InterPro" id="IPR006103">
    <property type="entry name" value="Glyco_hydro_2_cat"/>
</dbReference>
<feature type="domain" description="DUF4982" evidence="8">
    <location>
        <begin position="723"/>
        <end position="782"/>
    </location>
</feature>
<dbReference type="GO" id="GO:0004553">
    <property type="term" value="F:hydrolase activity, hydrolyzing O-glycosyl compounds"/>
    <property type="evidence" value="ECO:0007669"/>
    <property type="project" value="InterPro"/>
</dbReference>
<feature type="domain" description="Glycoside hydrolase family 2 immunoglobulin-like beta-sandwich" evidence="5">
    <location>
        <begin position="257"/>
        <end position="372"/>
    </location>
</feature>
<dbReference type="InterPro" id="IPR040605">
    <property type="entry name" value="Glyco_hydro2_dom5"/>
</dbReference>
<dbReference type="PROSITE" id="PS00608">
    <property type="entry name" value="GLYCOSYL_HYDROL_F2_2"/>
    <property type="match status" value="1"/>
</dbReference>
<dbReference type="eggNOG" id="KOG2024">
    <property type="taxonomic scope" value="Eukaryota"/>
</dbReference>
<evidence type="ECO:0008006" key="12">
    <source>
        <dbReference type="Google" id="ProtNLM"/>
    </source>
</evidence>
<gene>
    <name evidence="10" type="ORF">PFICI_04941</name>
</gene>
<dbReference type="PRINTS" id="PR00132">
    <property type="entry name" value="GLHYDRLASE2"/>
</dbReference>
<evidence type="ECO:0000259" key="5">
    <source>
        <dbReference type="Pfam" id="PF00703"/>
    </source>
</evidence>
<keyword evidence="4" id="KW-0732">Signal</keyword>
<evidence type="ECO:0000313" key="10">
    <source>
        <dbReference type="EMBL" id="ETS83065.1"/>
    </source>
</evidence>
<dbReference type="InterPro" id="IPR008979">
    <property type="entry name" value="Galactose-bd-like_sf"/>
</dbReference>
<dbReference type="HOGENOM" id="CLU_006501_0_1_1"/>
<dbReference type="InterPro" id="IPR023232">
    <property type="entry name" value="Glyco_hydro_2_AS"/>
</dbReference>
<dbReference type="InterPro" id="IPR036156">
    <property type="entry name" value="Beta-gal/glucu_dom_sf"/>
</dbReference>
<sequence length="902" mass="99787">MHAKHPSFLSLFLGSTILAGLNQNFGSASAVPRADTSGRNRTRLHEGWKFQLWPKAPDGITYDLRPDNTGQDLEVLKPWILPSANAFIPNETDHYSQPVGQPETVIPYVSPSFNDSSWSDVEVPHDWAITEAFVSRSITSGDMGRLQVQGVGWYRRPLEISTSDRGKHIYLEVDGAMSYAMVWLNGQLVGGWPYGYNSFRMDLTPYIDFSGDTNNLAIRVENPQDDSFSRWYPGAGIYRNVWLEKVNSAVHVAQYGTTFVSSEVSSKSATLDLSVRISNKASNETSNITVITEVHNFDSPSGSVGRMVATFPARSQSISPGATVQVNSTITISKPYLWGPPPLQHPNMYMAYTRLYNDGDLLDTYTSTFGIRTIDFDPNNGLHVNGQKVFIQGVNQHHDLGALGTAFNVRAATRQLQILQELGVNTIRLSHNPPAPELLKLTDELGCLVLDEIFDNWAEGKRDSDFSLIWQDWHEADLRAFVRRDRNHPSIFLWSFGNEVLEASDDKELAGQIAANLTNIVTMEDPSRPSTASIFRSVPGEAFPNALKVLGINYLGEGARYGEAYVNLTGYRTDPLYEPFHNEYPERMIFGSEVAASASSRGTFTFPVTQYDSCPIDDSHGGNSTTSTISGYEIYTADSGSSPDRVFKTQDEYPFVAGGIVWSGFDYLGEPVPYRTSARSSYYGIIDLAGFKKERFFLYQSRWRPDLPMAHIVPHWNWPERDGQVTPVHVFTSGDEAELFINGKSQGRKKRGAFEYRFRWDDTIYTAGNVSVITYKNGTRWAEDIKKTTGKPAALQLTADRATIIADGEDLSFVTVTVLDSNGDTVPEAANKITFSVEGQGRIVATDNGLPTDMTRFTSLSRNTFSGLALAVVEGLSGLPGKIVLTAKADGLTSANITITTT</sequence>
<dbReference type="Pfam" id="PF02837">
    <property type="entry name" value="Glyco_hydro_2_N"/>
    <property type="match status" value="1"/>
</dbReference>
<evidence type="ECO:0000256" key="3">
    <source>
        <dbReference type="ARBA" id="ARBA00023295"/>
    </source>
</evidence>
<dbReference type="NCBIfam" id="NF041463">
    <property type="entry name" value="GalB"/>
    <property type="match status" value="1"/>
</dbReference>
<evidence type="ECO:0000259" key="6">
    <source>
        <dbReference type="Pfam" id="PF02836"/>
    </source>
</evidence>
<dbReference type="RefSeq" id="XP_007831713.1">
    <property type="nucleotide sequence ID" value="XM_007833522.1"/>
</dbReference>
<dbReference type="KEGG" id="pfy:PFICI_04941"/>
<dbReference type="Proteomes" id="UP000030651">
    <property type="component" value="Unassembled WGS sequence"/>
</dbReference>
<feature type="chain" id="PRO_5004834875" description="Beta-galactosidase" evidence="4">
    <location>
        <begin position="20"/>
        <end position="902"/>
    </location>
</feature>
<dbReference type="InterPro" id="IPR008964">
    <property type="entry name" value="Invasin/intimin_cell_adhesion"/>
</dbReference>
<keyword evidence="3" id="KW-0326">Glycosidase</keyword>
<dbReference type="PANTHER" id="PTHR42732">
    <property type="entry name" value="BETA-GALACTOSIDASE"/>
    <property type="match status" value="1"/>
</dbReference>
<dbReference type="InterPro" id="IPR006104">
    <property type="entry name" value="Glyco_hydro_2_N"/>
</dbReference>
<dbReference type="Gene3D" id="2.60.120.260">
    <property type="entry name" value="Galactose-binding domain-like"/>
    <property type="match status" value="1"/>
</dbReference>
<feature type="signal peptide" evidence="4">
    <location>
        <begin position="1"/>
        <end position="19"/>
    </location>
</feature>
<dbReference type="OrthoDB" id="408532at2759"/>
<dbReference type="Pfam" id="PF18565">
    <property type="entry name" value="Glyco_hydro2_C5"/>
    <property type="match status" value="1"/>
</dbReference>
<dbReference type="SUPFAM" id="SSF49303">
    <property type="entry name" value="beta-Galactosidase/glucuronidase domain"/>
    <property type="match status" value="1"/>
</dbReference>
<dbReference type="InterPro" id="IPR032311">
    <property type="entry name" value="DUF4982"/>
</dbReference>
<dbReference type="SUPFAM" id="SSF49373">
    <property type="entry name" value="Invasin/intimin cell-adhesion fragments"/>
    <property type="match status" value="1"/>
</dbReference>
<dbReference type="GeneID" id="19269954"/>
<dbReference type="InterPro" id="IPR051913">
    <property type="entry name" value="GH2_Domain-Containing"/>
</dbReference>
<dbReference type="Gene3D" id="3.20.20.80">
    <property type="entry name" value="Glycosidases"/>
    <property type="match status" value="1"/>
</dbReference>
<name>W3XAI5_PESFW</name>
<accession>W3XAI5</accession>
<dbReference type="Pfam" id="PF00703">
    <property type="entry name" value="Glyco_hydro_2"/>
    <property type="match status" value="1"/>
</dbReference>
<dbReference type="InterPro" id="IPR006102">
    <property type="entry name" value="Ig-like_GH2"/>
</dbReference>
<evidence type="ECO:0000256" key="4">
    <source>
        <dbReference type="SAM" id="SignalP"/>
    </source>
</evidence>
<proteinExistence type="inferred from homology"/>
<reference evidence="11" key="1">
    <citation type="journal article" date="2015" name="BMC Genomics">
        <title>Genomic and transcriptomic analysis of the endophytic fungus Pestalotiopsis fici reveals its lifestyle and high potential for synthesis of natural products.</title>
        <authorList>
            <person name="Wang X."/>
            <person name="Zhang X."/>
            <person name="Liu L."/>
            <person name="Xiang M."/>
            <person name="Wang W."/>
            <person name="Sun X."/>
            <person name="Che Y."/>
            <person name="Guo L."/>
            <person name="Liu G."/>
            <person name="Guo L."/>
            <person name="Wang C."/>
            <person name="Yin W.B."/>
            <person name="Stadler M."/>
            <person name="Zhang X."/>
            <person name="Liu X."/>
        </authorList>
    </citation>
    <scope>NUCLEOTIDE SEQUENCE [LARGE SCALE GENOMIC DNA]</scope>
    <source>
        <strain evidence="11">W106-1 / CGMCC3.15140</strain>
    </source>
</reference>
<dbReference type="InterPro" id="IPR006101">
    <property type="entry name" value="Glyco_hydro_2"/>
</dbReference>
<evidence type="ECO:0000259" key="9">
    <source>
        <dbReference type="Pfam" id="PF18565"/>
    </source>
</evidence>
<dbReference type="PANTHER" id="PTHR42732:SF1">
    <property type="entry name" value="BETA-MANNOSIDASE"/>
    <property type="match status" value="1"/>
</dbReference>
<dbReference type="SUPFAM" id="SSF49785">
    <property type="entry name" value="Galactose-binding domain-like"/>
    <property type="match status" value="1"/>
</dbReference>
<protein>
    <recommendedName>
        <fullName evidence="12">Beta-galactosidase</fullName>
    </recommendedName>
</protein>
<dbReference type="GO" id="GO:0005975">
    <property type="term" value="P:carbohydrate metabolic process"/>
    <property type="evidence" value="ECO:0007669"/>
    <property type="project" value="InterPro"/>
</dbReference>
<comment type="similarity">
    <text evidence="1">Belongs to the glycosyl hydrolase 2 family.</text>
</comment>
<dbReference type="STRING" id="1229662.W3XAI5"/>
<evidence type="ECO:0000259" key="7">
    <source>
        <dbReference type="Pfam" id="PF02837"/>
    </source>
</evidence>
<evidence type="ECO:0000259" key="8">
    <source>
        <dbReference type="Pfam" id="PF16355"/>
    </source>
</evidence>
<dbReference type="SUPFAM" id="SSF51445">
    <property type="entry name" value="(Trans)glycosidases"/>
    <property type="match status" value="1"/>
</dbReference>
<dbReference type="InterPro" id="IPR017853">
    <property type="entry name" value="GH"/>
</dbReference>